<dbReference type="EMBL" id="JAGSXJ010000004">
    <property type="protein sequence ID" value="KAH6692181.1"/>
    <property type="molecule type" value="Genomic_DNA"/>
</dbReference>
<reference evidence="2" key="1">
    <citation type="journal article" date="2021" name="Nat. Commun.">
        <title>Genetic determinants of endophytism in the Arabidopsis root mycobiome.</title>
        <authorList>
            <person name="Mesny F."/>
            <person name="Miyauchi S."/>
            <person name="Thiergart T."/>
            <person name="Pickel B."/>
            <person name="Atanasova L."/>
            <person name="Karlsson M."/>
            <person name="Huettel B."/>
            <person name="Barry K.W."/>
            <person name="Haridas S."/>
            <person name="Chen C."/>
            <person name="Bauer D."/>
            <person name="Andreopoulos W."/>
            <person name="Pangilinan J."/>
            <person name="LaButti K."/>
            <person name="Riley R."/>
            <person name="Lipzen A."/>
            <person name="Clum A."/>
            <person name="Drula E."/>
            <person name="Henrissat B."/>
            <person name="Kohler A."/>
            <person name="Grigoriev I.V."/>
            <person name="Martin F.M."/>
            <person name="Hacquard S."/>
        </authorList>
    </citation>
    <scope>NUCLEOTIDE SEQUENCE</scope>
    <source>
        <strain evidence="2">MPI-SDFR-AT-0117</strain>
    </source>
</reference>
<name>A0A9P8VG08_9PEZI</name>
<dbReference type="Proteomes" id="UP000770015">
    <property type="component" value="Unassembled WGS sequence"/>
</dbReference>
<feature type="region of interest" description="Disordered" evidence="1">
    <location>
        <begin position="20"/>
        <end position="52"/>
    </location>
</feature>
<gene>
    <name evidence="2" type="ORF">F5X68DRAFT_56749</name>
</gene>
<keyword evidence="3" id="KW-1185">Reference proteome</keyword>
<evidence type="ECO:0000313" key="2">
    <source>
        <dbReference type="EMBL" id="KAH6692181.1"/>
    </source>
</evidence>
<sequence>MPLQHLFDLTRALSHIAPWQGRATNDGEKAKADAPRARPCPSNGVVSRRPPRGAKSLVAPAERGIAIRRPPSAGLGCLGFVLVISWPRAGQRNSPPAAVLFLWSLLFKFALLPLCPRSALGPASSMPSVRGAGLVSLGRSCRGPAVQHCGSGDRSPVSCHLGHRHRSSPLPRVASLLEPPAPSAPCPVLPRPALPCPPPSPRPTRSVP</sequence>
<dbReference type="AlphaFoldDB" id="A0A9P8VG08"/>
<protein>
    <submittedName>
        <fullName evidence="2">Uncharacterized protein</fullName>
    </submittedName>
</protein>
<organism evidence="2 3">
    <name type="scientific">Plectosphaerella plurivora</name>
    <dbReference type="NCBI Taxonomy" id="936078"/>
    <lineage>
        <taxon>Eukaryota</taxon>
        <taxon>Fungi</taxon>
        <taxon>Dikarya</taxon>
        <taxon>Ascomycota</taxon>
        <taxon>Pezizomycotina</taxon>
        <taxon>Sordariomycetes</taxon>
        <taxon>Hypocreomycetidae</taxon>
        <taxon>Glomerellales</taxon>
        <taxon>Plectosphaerellaceae</taxon>
        <taxon>Plectosphaerella</taxon>
    </lineage>
</organism>
<proteinExistence type="predicted"/>
<accession>A0A9P8VG08</accession>
<feature type="compositionally biased region" description="Basic and acidic residues" evidence="1">
    <location>
        <begin position="25"/>
        <end position="36"/>
    </location>
</feature>
<evidence type="ECO:0000256" key="1">
    <source>
        <dbReference type="SAM" id="MobiDB-lite"/>
    </source>
</evidence>
<evidence type="ECO:0000313" key="3">
    <source>
        <dbReference type="Proteomes" id="UP000770015"/>
    </source>
</evidence>
<comment type="caution">
    <text evidence="2">The sequence shown here is derived from an EMBL/GenBank/DDBJ whole genome shotgun (WGS) entry which is preliminary data.</text>
</comment>
<feature type="compositionally biased region" description="Pro residues" evidence="1">
    <location>
        <begin position="188"/>
        <end position="202"/>
    </location>
</feature>
<feature type="region of interest" description="Disordered" evidence="1">
    <location>
        <begin position="188"/>
        <end position="208"/>
    </location>
</feature>